<evidence type="ECO:0000313" key="3">
    <source>
        <dbReference type="Proteomes" id="UP001501510"/>
    </source>
</evidence>
<name>A0ABP3UWC3_9CLOT</name>
<gene>
    <name evidence="2" type="ORF">GCM10008906_27960</name>
</gene>
<protein>
    <submittedName>
        <fullName evidence="2">Cell division protein FtsL</fullName>
    </submittedName>
</protein>
<keyword evidence="2" id="KW-0131">Cell cycle</keyword>
<dbReference type="GO" id="GO:0051301">
    <property type="term" value="P:cell division"/>
    <property type="evidence" value="ECO:0007669"/>
    <property type="project" value="UniProtKB-KW"/>
</dbReference>
<proteinExistence type="predicted"/>
<dbReference type="Pfam" id="PF04977">
    <property type="entry name" value="DivIC"/>
    <property type="match status" value="1"/>
</dbReference>
<dbReference type="Proteomes" id="UP001501510">
    <property type="component" value="Unassembled WGS sequence"/>
</dbReference>
<keyword evidence="2" id="KW-0132">Cell division</keyword>
<evidence type="ECO:0000313" key="2">
    <source>
        <dbReference type="EMBL" id="GAA0743779.1"/>
    </source>
</evidence>
<reference evidence="3" key="1">
    <citation type="journal article" date="2019" name="Int. J. Syst. Evol. Microbiol.">
        <title>The Global Catalogue of Microorganisms (GCM) 10K type strain sequencing project: providing services to taxonomists for standard genome sequencing and annotation.</title>
        <authorList>
            <consortium name="The Broad Institute Genomics Platform"/>
            <consortium name="The Broad Institute Genome Sequencing Center for Infectious Disease"/>
            <person name="Wu L."/>
            <person name="Ma J."/>
        </authorList>
    </citation>
    <scope>NUCLEOTIDE SEQUENCE [LARGE SCALE GENOMIC DNA]</scope>
    <source>
        <strain evidence="3">JCM 1407</strain>
    </source>
</reference>
<evidence type="ECO:0000256" key="1">
    <source>
        <dbReference type="SAM" id="Phobius"/>
    </source>
</evidence>
<dbReference type="InterPro" id="IPR007060">
    <property type="entry name" value="FtsL/DivIC"/>
</dbReference>
<dbReference type="EMBL" id="BAAACG010000010">
    <property type="protein sequence ID" value="GAA0743779.1"/>
    <property type="molecule type" value="Genomic_DNA"/>
</dbReference>
<organism evidence="2 3">
    <name type="scientific">Clostridium oceanicum</name>
    <dbReference type="NCBI Taxonomy" id="1543"/>
    <lineage>
        <taxon>Bacteria</taxon>
        <taxon>Bacillati</taxon>
        <taxon>Bacillota</taxon>
        <taxon>Clostridia</taxon>
        <taxon>Eubacteriales</taxon>
        <taxon>Clostridiaceae</taxon>
        <taxon>Clostridium</taxon>
    </lineage>
</organism>
<comment type="caution">
    <text evidence="2">The sequence shown here is derived from an EMBL/GenBank/DDBJ whole genome shotgun (WGS) entry which is preliminary data.</text>
</comment>
<keyword evidence="1" id="KW-0812">Transmembrane</keyword>
<sequence length="170" mass="19978">MIMVDKENNISGNTALAPEYAPSTDEKHNKELEKYKKIKNKKERQRRLKFKFKTIRNIIIFFAMGITIVGRYSMIYSMQRKSNDIQKQLNEVNKNTENLKVQLVKQSNLSVIEKEALSKLKMVNPDKNTALYTDLSYDNFSKENSDINKSNKESNSWFSKFFKGIKEMLF</sequence>
<keyword evidence="1" id="KW-1133">Transmembrane helix</keyword>
<accession>A0ABP3UWC3</accession>
<keyword evidence="3" id="KW-1185">Reference proteome</keyword>
<keyword evidence="1" id="KW-0472">Membrane</keyword>
<feature type="transmembrane region" description="Helical" evidence="1">
    <location>
        <begin position="54"/>
        <end position="74"/>
    </location>
</feature>